<gene>
    <name evidence="2" type="ORF">QS748_08255</name>
</gene>
<dbReference type="PANTHER" id="PTHR35604">
    <property type="entry name" value="TRANSPOSASE INSH FOR INSERTION SEQUENCE ELEMENT IS5A-RELATED"/>
    <property type="match status" value="1"/>
</dbReference>
<dbReference type="PANTHER" id="PTHR35604:SF2">
    <property type="entry name" value="TRANSPOSASE INSH FOR INSERTION SEQUENCE ELEMENT IS5A-RELATED"/>
    <property type="match status" value="1"/>
</dbReference>
<dbReference type="EMBL" id="JASXSV010000010">
    <property type="protein sequence ID" value="MDP0589173.1"/>
    <property type="molecule type" value="Genomic_DNA"/>
</dbReference>
<accession>A0AA90NVU6</accession>
<evidence type="ECO:0000259" key="1">
    <source>
        <dbReference type="Pfam" id="PF05598"/>
    </source>
</evidence>
<sequence length="196" mass="22599">MPFGEVMVWKNLKQRSLADSMLVDHVSVKELDSIHELIDWARLEHHLKDIHSSARGEKAWPTLMMFKEALNKVILAQEGIYKVFIVLDPRLLGDYESGFNQRLLKVLLLQSWYKLSDSALEKQLARDLLFRRFIALDISESVPDHSTFWLFRQNLDKLLLIDKLLQDINSQLIDQGLYIKSGGISIVDASVIEAPK</sequence>
<dbReference type="InterPro" id="IPR008490">
    <property type="entry name" value="Transposase_InsH_N"/>
</dbReference>
<reference evidence="2 3" key="1">
    <citation type="journal article" date="2023" name="bioRxiv">
        <title>An intranuclear bacterial parasite of deep-sea mussels expresses apoptosis inhibitors acquired from its host.</title>
        <authorList>
            <person name="Gonzalez Porras M.A."/>
            <person name="Assie A."/>
            <person name="Tietjen M."/>
            <person name="Violette M."/>
            <person name="Kleiner M."/>
            <person name="Gruber-Vodicka H."/>
            <person name="Dubilier N."/>
            <person name="Leisch N."/>
        </authorList>
    </citation>
    <scope>NUCLEOTIDE SEQUENCE [LARGE SCALE GENOMIC DNA]</scope>
    <source>
        <strain evidence="2">IAP13</strain>
    </source>
</reference>
<feature type="domain" description="Transposase InsH N-terminal" evidence="1">
    <location>
        <begin position="102"/>
        <end position="153"/>
    </location>
</feature>
<evidence type="ECO:0000313" key="3">
    <source>
        <dbReference type="Proteomes" id="UP001178148"/>
    </source>
</evidence>
<organism evidence="2 3">
    <name type="scientific">Candidatus Endonucleibacter bathymodioli</name>
    <dbReference type="NCBI Taxonomy" id="539814"/>
    <lineage>
        <taxon>Bacteria</taxon>
        <taxon>Pseudomonadati</taxon>
        <taxon>Pseudomonadota</taxon>
        <taxon>Gammaproteobacteria</taxon>
        <taxon>Oceanospirillales</taxon>
        <taxon>Endozoicomonadaceae</taxon>
        <taxon>Candidatus Endonucleibacter</taxon>
    </lineage>
</organism>
<proteinExistence type="predicted"/>
<comment type="caution">
    <text evidence="2">The sequence shown here is derived from an EMBL/GenBank/DDBJ whole genome shotgun (WGS) entry which is preliminary data.</text>
</comment>
<protein>
    <submittedName>
        <fullName evidence="2">Transposase</fullName>
    </submittedName>
</protein>
<evidence type="ECO:0000313" key="2">
    <source>
        <dbReference type="EMBL" id="MDP0589173.1"/>
    </source>
</evidence>
<dbReference type="Pfam" id="PF05598">
    <property type="entry name" value="DUF772"/>
    <property type="match status" value="1"/>
</dbReference>
<dbReference type="Proteomes" id="UP001178148">
    <property type="component" value="Unassembled WGS sequence"/>
</dbReference>
<keyword evidence="3" id="KW-1185">Reference proteome</keyword>
<dbReference type="AlphaFoldDB" id="A0AA90NVU6"/>
<name>A0AA90NVU6_9GAMM</name>